<dbReference type="GO" id="GO:0043856">
    <property type="term" value="F:anti-sigma factor antagonist activity"/>
    <property type="evidence" value="ECO:0007669"/>
    <property type="project" value="TreeGrafter"/>
</dbReference>
<reference evidence="2 3" key="1">
    <citation type="submission" date="2015-10" db="EMBL/GenBank/DDBJ databases">
        <title>Draft genome sequence of pyrrolomycin-producing Streptomyces vitaminophilus.</title>
        <authorList>
            <person name="Graham D.E."/>
            <person name="Mahan K.M."/>
            <person name="Klingeman D.M."/>
            <person name="Hettich R.L."/>
            <person name="Parry R.J."/>
        </authorList>
    </citation>
    <scope>NUCLEOTIDE SEQUENCE [LARGE SCALE GENOMIC DNA]</scope>
    <source>
        <strain evidence="2 3">ATCC 31673</strain>
    </source>
</reference>
<dbReference type="AlphaFoldDB" id="A0A0T6LS21"/>
<dbReference type="EMBL" id="LLZU01000020">
    <property type="protein sequence ID" value="KRV48639.1"/>
    <property type="molecule type" value="Genomic_DNA"/>
</dbReference>
<keyword evidence="3" id="KW-1185">Reference proteome</keyword>
<evidence type="ECO:0000313" key="2">
    <source>
        <dbReference type="EMBL" id="KRV48639.1"/>
    </source>
</evidence>
<accession>A0A0T6LS21</accession>
<proteinExistence type="predicted"/>
<evidence type="ECO:0000259" key="1">
    <source>
        <dbReference type="PROSITE" id="PS50801"/>
    </source>
</evidence>
<dbReference type="Pfam" id="PF14417">
    <property type="entry name" value="MEDS"/>
    <property type="match status" value="1"/>
</dbReference>
<dbReference type="InterPro" id="IPR025847">
    <property type="entry name" value="MEDS_domain"/>
</dbReference>
<dbReference type="Pfam" id="PF01740">
    <property type="entry name" value="STAS"/>
    <property type="match status" value="1"/>
</dbReference>
<evidence type="ECO:0000313" key="3">
    <source>
        <dbReference type="Proteomes" id="UP000050867"/>
    </source>
</evidence>
<protein>
    <recommendedName>
        <fullName evidence="1">STAS domain-containing protein</fullName>
    </recommendedName>
</protein>
<organism evidence="2 3">
    <name type="scientific">Wenjunlia vitaminophila</name>
    <name type="common">Streptomyces vitaminophilus</name>
    <dbReference type="NCBI Taxonomy" id="76728"/>
    <lineage>
        <taxon>Bacteria</taxon>
        <taxon>Bacillati</taxon>
        <taxon>Actinomycetota</taxon>
        <taxon>Actinomycetes</taxon>
        <taxon>Kitasatosporales</taxon>
        <taxon>Streptomycetaceae</taxon>
        <taxon>Wenjunlia</taxon>
    </lineage>
</organism>
<dbReference type="STRING" id="76728.AQ490_24185"/>
<dbReference type="PANTHER" id="PTHR33495">
    <property type="entry name" value="ANTI-SIGMA FACTOR ANTAGONIST TM_1081-RELATED-RELATED"/>
    <property type="match status" value="1"/>
</dbReference>
<dbReference type="SUPFAM" id="SSF52091">
    <property type="entry name" value="SpoIIaa-like"/>
    <property type="match status" value="1"/>
</dbReference>
<dbReference type="Proteomes" id="UP000050867">
    <property type="component" value="Unassembled WGS sequence"/>
</dbReference>
<dbReference type="PROSITE" id="PS50801">
    <property type="entry name" value="STAS"/>
    <property type="match status" value="1"/>
</dbReference>
<sequence length="287" mass="31824">MGADTEQRASEREWDGHLLLLHGTEPERRARLARWVRRGLEREEKVVYAEDVSAVPRQASLATVLREQGIDVDEAVLEGRLQVLPPREFYPPGAVTELARRAVAEGHRGVRLSGQAASAAYPLDQHDHEKLERSIDRLCESGLATSVLCQYDTTATTGGALRQAATAHVTGIRQRLLRTGTRGRDLVIAGEVDNSNDALLHEVLRAATETTRESVRLDLSRVSFISVAGWRALARGSERYRRRGGWLVLLAVQPGVARIARLIGVDRLTRIRMVPAEGRVVPLRYAK</sequence>
<comment type="caution">
    <text evidence="2">The sequence shown here is derived from an EMBL/GenBank/DDBJ whole genome shotgun (WGS) entry which is preliminary data.</text>
</comment>
<dbReference type="CDD" id="cd07043">
    <property type="entry name" value="STAS_anti-anti-sigma_factors"/>
    <property type="match status" value="1"/>
</dbReference>
<dbReference type="RefSeq" id="WP_018383877.1">
    <property type="nucleotide sequence ID" value="NZ_LLZU01000020.1"/>
</dbReference>
<dbReference type="Gene3D" id="3.30.750.24">
    <property type="entry name" value="STAS domain"/>
    <property type="match status" value="1"/>
</dbReference>
<dbReference type="OrthoDB" id="116243at2"/>
<name>A0A0T6LS21_WENVI</name>
<dbReference type="InterPro" id="IPR002645">
    <property type="entry name" value="STAS_dom"/>
</dbReference>
<dbReference type="PANTHER" id="PTHR33495:SF2">
    <property type="entry name" value="ANTI-SIGMA FACTOR ANTAGONIST TM_1081-RELATED"/>
    <property type="match status" value="1"/>
</dbReference>
<dbReference type="InterPro" id="IPR036513">
    <property type="entry name" value="STAS_dom_sf"/>
</dbReference>
<feature type="domain" description="STAS" evidence="1">
    <location>
        <begin position="186"/>
        <end position="265"/>
    </location>
</feature>
<gene>
    <name evidence="2" type="ORF">AQ490_24185</name>
</gene>